<organism evidence="3 4">
    <name type="scientific">Aureimonas phyllosphaerae</name>
    <dbReference type="NCBI Taxonomy" id="1166078"/>
    <lineage>
        <taxon>Bacteria</taxon>
        <taxon>Pseudomonadati</taxon>
        <taxon>Pseudomonadota</taxon>
        <taxon>Alphaproteobacteria</taxon>
        <taxon>Hyphomicrobiales</taxon>
        <taxon>Aurantimonadaceae</taxon>
        <taxon>Aureimonas</taxon>
    </lineage>
</organism>
<dbReference type="PIRSF" id="PIRSF016487">
    <property type="entry name" value="CYTH_UCP016487"/>
    <property type="match status" value="1"/>
</dbReference>
<accession>A0A7W6BUP6</accession>
<reference evidence="3 4" key="1">
    <citation type="submission" date="2020-08" db="EMBL/GenBank/DDBJ databases">
        <title>Genomic Encyclopedia of Type Strains, Phase IV (KMG-IV): sequencing the most valuable type-strain genomes for metagenomic binning, comparative biology and taxonomic classification.</title>
        <authorList>
            <person name="Goeker M."/>
        </authorList>
    </citation>
    <scope>NUCLEOTIDE SEQUENCE [LARGE SCALE GENOMIC DNA]</scope>
    <source>
        <strain evidence="3 4">DSM 25024</strain>
    </source>
</reference>
<keyword evidence="4" id="KW-1185">Reference proteome</keyword>
<dbReference type="InterPro" id="IPR012042">
    <property type="entry name" value="NeuTTM/CthTTM-like"/>
</dbReference>
<dbReference type="SUPFAM" id="SSF55154">
    <property type="entry name" value="CYTH-like phosphatases"/>
    <property type="match status" value="1"/>
</dbReference>
<sequence length="166" mass="18503">MRPTLDAMGIEIERKFLLAGDAWRRHADAGTRVRQFYLAIREGLTVRVRLREGRKPMITIKTGAGDARGEYEYEVPEADARELEAARVGFVVEKRRHLVPLGDLTVEVDVFEGALSPLVMAEIELPAVGHAVDLPDWIGREVTDDPRYTNAAMALNGRPDGDAPQR</sequence>
<feature type="domain" description="CYTH" evidence="2">
    <location>
        <begin position="9"/>
        <end position="155"/>
    </location>
</feature>
<evidence type="ECO:0000259" key="2">
    <source>
        <dbReference type="PROSITE" id="PS51707"/>
    </source>
</evidence>
<evidence type="ECO:0000313" key="3">
    <source>
        <dbReference type="EMBL" id="MBB3936635.1"/>
    </source>
</evidence>
<dbReference type="Gene3D" id="2.40.320.10">
    <property type="entry name" value="Hypothetical Protein Pfu-838710-001"/>
    <property type="match status" value="1"/>
</dbReference>
<proteinExistence type="predicted"/>
<comment type="caution">
    <text evidence="3">The sequence shown here is derived from an EMBL/GenBank/DDBJ whole genome shotgun (WGS) entry which is preliminary data.</text>
</comment>
<dbReference type="AlphaFoldDB" id="A0A7W6BUP6"/>
<dbReference type="CDD" id="cd07891">
    <property type="entry name" value="CYTH-like_CthTTM-like_1"/>
    <property type="match status" value="1"/>
</dbReference>
<gene>
    <name evidence="3" type="ORF">GGR05_002789</name>
</gene>
<protein>
    <submittedName>
        <fullName evidence="3">Adenylate cyclase</fullName>
        <ecNumber evidence="3">4.6.1.1</ecNumber>
    </submittedName>
</protein>
<dbReference type="InterPro" id="IPR023577">
    <property type="entry name" value="CYTH_domain"/>
</dbReference>
<feature type="active site" description="Proton acceptor" evidence="1">
    <location>
        <position position="37"/>
    </location>
</feature>
<dbReference type="PANTHER" id="PTHR40114">
    <property type="entry name" value="SLR0698 PROTEIN"/>
    <property type="match status" value="1"/>
</dbReference>
<dbReference type="GO" id="GO:0004016">
    <property type="term" value="F:adenylate cyclase activity"/>
    <property type="evidence" value="ECO:0007669"/>
    <property type="project" value="UniProtKB-EC"/>
</dbReference>
<keyword evidence="3" id="KW-0456">Lyase</keyword>
<evidence type="ECO:0000313" key="4">
    <source>
        <dbReference type="Proteomes" id="UP000531216"/>
    </source>
</evidence>
<dbReference type="InterPro" id="IPR033469">
    <property type="entry name" value="CYTH-like_dom_sf"/>
</dbReference>
<dbReference type="Pfam" id="PF01928">
    <property type="entry name" value="CYTH"/>
    <property type="match status" value="1"/>
</dbReference>
<dbReference type="PANTHER" id="PTHR40114:SF1">
    <property type="entry name" value="SLR0698 PROTEIN"/>
    <property type="match status" value="1"/>
</dbReference>
<dbReference type="RefSeq" id="WP_244545937.1">
    <property type="nucleotide sequence ID" value="NZ_FOOA01000005.1"/>
</dbReference>
<dbReference type="EMBL" id="JACIDO010000005">
    <property type="protein sequence ID" value="MBB3936635.1"/>
    <property type="molecule type" value="Genomic_DNA"/>
</dbReference>
<name>A0A7W6BUP6_9HYPH</name>
<dbReference type="PROSITE" id="PS51707">
    <property type="entry name" value="CYTH"/>
    <property type="match status" value="1"/>
</dbReference>
<dbReference type="EC" id="4.6.1.1" evidence="3"/>
<dbReference type="Proteomes" id="UP000531216">
    <property type="component" value="Unassembled WGS sequence"/>
</dbReference>
<evidence type="ECO:0000256" key="1">
    <source>
        <dbReference type="PIRSR" id="PIRSR016487-1"/>
    </source>
</evidence>
<dbReference type="SMART" id="SM01118">
    <property type="entry name" value="CYTH"/>
    <property type="match status" value="1"/>
</dbReference>